<reference evidence="2 3" key="1">
    <citation type="submission" date="2019-09" db="EMBL/GenBank/DDBJ databases">
        <title>Whole genome sequences of isolates from the Mars Exploration Rovers.</title>
        <authorList>
            <person name="Seuylemezian A."/>
            <person name="Vaishampayan P."/>
        </authorList>
    </citation>
    <scope>NUCLEOTIDE SEQUENCE [LARGE SCALE GENOMIC DNA]</scope>
    <source>
        <strain evidence="2 3">MER_TA_151</strain>
    </source>
</reference>
<feature type="domain" description="DUF2268" evidence="1">
    <location>
        <begin position="67"/>
        <end position="256"/>
    </location>
</feature>
<dbReference type="OrthoDB" id="2449457at2"/>
<comment type="caution">
    <text evidence="2">The sequence shown here is derived from an EMBL/GenBank/DDBJ whole genome shotgun (WGS) entry which is preliminary data.</text>
</comment>
<organism evidence="2 3">
    <name type="scientific">Niallia endozanthoxylica</name>
    <dbReference type="NCBI Taxonomy" id="2036016"/>
    <lineage>
        <taxon>Bacteria</taxon>
        <taxon>Bacillati</taxon>
        <taxon>Bacillota</taxon>
        <taxon>Bacilli</taxon>
        <taxon>Bacillales</taxon>
        <taxon>Bacillaceae</taxon>
        <taxon>Niallia</taxon>
    </lineage>
</organism>
<dbReference type="InterPro" id="IPR018728">
    <property type="entry name" value="DUF2268"/>
</dbReference>
<accession>A0A5J5HX28</accession>
<proteinExistence type="predicted"/>
<gene>
    <name evidence="2" type="ORF">F4V44_06010</name>
</gene>
<protein>
    <recommendedName>
        <fullName evidence="1">DUF2268 domain-containing protein</fullName>
    </recommendedName>
</protein>
<sequence length="257" mass="30667">MTIMGIERTDEWLKNHFFNPLKICTQLRPSFKEKSESEIYQYLLFFGMYRPNRMNEEIYHELIKLNIWKQAEKILARYQKKWNGPDVSVYIFPFGKKRYPISDMQGGVSFKDGMFLFLSSFHKEDKALEALMVHEYHHVCRLNKSSKPIQDYTLLDSLIMEGLAEYAVTKYCGEAYKSNWVTCYSDEELHYYWEKDVKKHLQSKRMDPIHDAILFGKGRYPHLLGYALGHWLIENASKKRRYSIHDTFSIKSEELLD</sequence>
<dbReference type="Pfam" id="PF10026">
    <property type="entry name" value="DUF2268"/>
    <property type="match status" value="1"/>
</dbReference>
<name>A0A5J5HX28_9BACI</name>
<dbReference type="AlphaFoldDB" id="A0A5J5HX28"/>
<dbReference type="EMBL" id="VYKL01000013">
    <property type="protein sequence ID" value="KAA9027551.1"/>
    <property type="molecule type" value="Genomic_DNA"/>
</dbReference>
<evidence type="ECO:0000313" key="3">
    <source>
        <dbReference type="Proteomes" id="UP000326671"/>
    </source>
</evidence>
<evidence type="ECO:0000313" key="2">
    <source>
        <dbReference type="EMBL" id="KAA9027551.1"/>
    </source>
</evidence>
<dbReference type="Proteomes" id="UP000326671">
    <property type="component" value="Unassembled WGS sequence"/>
</dbReference>
<keyword evidence="3" id="KW-1185">Reference proteome</keyword>
<evidence type="ECO:0000259" key="1">
    <source>
        <dbReference type="Pfam" id="PF10026"/>
    </source>
</evidence>